<reference evidence="6 7" key="2">
    <citation type="journal article" date="2012" name="Stand. Genomic Sci.">
        <title>Complete genome sequence of the sulfate-reducing firmicute Desulfotomaculum ruminis type strain (DL(T)).</title>
        <authorList>
            <person name="Spring S."/>
            <person name="Visser M."/>
            <person name="Lu M."/>
            <person name="Copeland A."/>
            <person name="Lapidus A."/>
            <person name="Lucas S."/>
            <person name="Cheng J.F."/>
            <person name="Han C."/>
            <person name="Tapia R."/>
            <person name="Goodwin L.A."/>
            <person name="Pitluck S."/>
            <person name="Ivanova N."/>
            <person name="Land M."/>
            <person name="Hauser L."/>
            <person name="Larimer F."/>
            <person name="Rohde M."/>
            <person name="Goker M."/>
            <person name="Detter J.C."/>
            <person name="Kyrpides N.C."/>
            <person name="Woyke T."/>
            <person name="Schaap P.J."/>
            <person name="Plugge C.M."/>
            <person name="Muyzer G."/>
            <person name="Kuever J."/>
            <person name="Pereira I.A."/>
            <person name="Parshina S.N."/>
            <person name="Bernier-Latmani R."/>
            <person name="Stams A.J."/>
            <person name="Klenk H.P."/>
        </authorList>
    </citation>
    <scope>NUCLEOTIDE SEQUENCE [LARGE SCALE GENOMIC DNA]</scope>
    <source>
        <strain evidence="7">ATCC 23193 / DSM 2154 / NCIB 8452 / DL</strain>
    </source>
</reference>
<dbReference type="AlphaFoldDB" id="F6DUL7"/>
<dbReference type="CDD" id="cd09323">
    <property type="entry name" value="TDT_SLAC1_like"/>
    <property type="match status" value="1"/>
</dbReference>
<dbReference type="OrthoDB" id="958273at2"/>
<evidence type="ECO:0000256" key="4">
    <source>
        <dbReference type="ARBA" id="ARBA00023136"/>
    </source>
</evidence>
<comment type="subcellular location">
    <subcellularLocation>
        <location evidence="1">Membrane</location>
        <topology evidence="1">Multi-pass membrane protein</topology>
    </subcellularLocation>
</comment>
<keyword evidence="7" id="KW-1185">Reference proteome</keyword>
<dbReference type="EMBL" id="CP002780">
    <property type="protein sequence ID" value="AEG59084.1"/>
    <property type="molecule type" value="Genomic_DNA"/>
</dbReference>
<feature type="transmembrane region" description="Helical" evidence="5">
    <location>
        <begin position="12"/>
        <end position="30"/>
    </location>
</feature>
<dbReference type="Proteomes" id="UP000009234">
    <property type="component" value="Chromosome"/>
</dbReference>
<evidence type="ECO:0000313" key="6">
    <source>
        <dbReference type="EMBL" id="AEG59084.1"/>
    </source>
</evidence>
<feature type="transmembrane region" description="Helical" evidence="5">
    <location>
        <begin position="165"/>
        <end position="184"/>
    </location>
</feature>
<dbReference type="Pfam" id="PF03595">
    <property type="entry name" value="SLAC1"/>
    <property type="match status" value="1"/>
</dbReference>
<dbReference type="GO" id="GO:0005886">
    <property type="term" value="C:plasma membrane"/>
    <property type="evidence" value="ECO:0007669"/>
    <property type="project" value="TreeGrafter"/>
</dbReference>
<proteinExistence type="predicted"/>
<dbReference type="PANTHER" id="PTHR37955">
    <property type="entry name" value="TELLURITE RESISTANCE PROTEIN TEHA"/>
    <property type="match status" value="1"/>
</dbReference>
<feature type="transmembrane region" description="Helical" evidence="5">
    <location>
        <begin position="107"/>
        <end position="129"/>
    </location>
</feature>
<dbReference type="HOGENOM" id="CLU_044414_0_0_9"/>
<keyword evidence="4 5" id="KW-0472">Membrane</keyword>
<dbReference type="STRING" id="696281.Desru_0804"/>
<evidence type="ECO:0000256" key="3">
    <source>
        <dbReference type="ARBA" id="ARBA00022989"/>
    </source>
</evidence>
<dbReference type="InterPro" id="IPR004695">
    <property type="entry name" value="SLAC1/Mae1/Ssu1/TehA"/>
</dbReference>
<evidence type="ECO:0000256" key="2">
    <source>
        <dbReference type="ARBA" id="ARBA00022692"/>
    </source>
</evidence>
<organism evidence="6 7">
    <name type="scientific">Desulforamulus ruminis (strain ATCC 23193 / DSM 2154 / NCIMB 8452 / DL)</name>
    <name type="common">Desulfotomaculum ruminis</name>
    <dbReference type="NCBI Taxonomy" id="696281"/>
    <lineage>
        <taxon>Bacteria</taxon>
        <taxon>Bacillati</taxon>
        <taxon>Bacillota</taxon>
        <taxon>Clostridia</taxon>
        <taxon>Eubacteriales</taxon>
        <taxon>Peptococcaceae</taxon>
        <taxon>Desulforamulus</taxon>
    </lineage>
</organism>
<dbReference type="KEGG" id="dru:Desru_0804"/>
<protein>
    <submittedName>
        <fullName evidence="6">C4-dicarboxylate transporter/malic acid transport protein</fullName>
    </submittedName>
</protein>
<dbReference type="Gene3D" id="1.50.10.150">
    <property type="entry name" value="Voltage-dependent anion channel"/>
    <property type="match status" value="1"/>
</dbReference>
<dbReference type="InterPro" id="IPR052951">
    <property type="entry name" value="Tellurite_res_ion_channel"/>
</dbReference>
<evidence type="ECO:0000256" key="1">
    <source>
        <dbReference type="ARBA" id="ARBA00004141"/>
    </source>
</evidence>
<dbReference type="GO" id="GO:0046583">
    <property type="term" value="F:monoatomic cation efflux transmembrane transporter activity"/>
    <property type="evidence" value="ECO:0007669"/>
    <property type="project" value="TreeGrafter"/>
</dbReference>
<feature type="transmembrane region" description="Helical" evidence="5">
    <location>
        <begin position="282"/>
        <end position="301"/>
    </location>
</feature>
<feature type="transmembrane region" description="Helical" evidence="5">
    <location>
        <begin position="141"/>
        <end position="159"/>
    </location>
</feature>
<accession>F6DUL7</accession>
<feature type="transmembrane region" description="Helical" evidence="5">
    <location>
        <begin position="36"/>
        <end position="60"/>
    </location>
</feature>
<feature type="transmembrane region" description="Helical" evidence="5">
    <location>
        <begin position="81"/>
        <end position="101"/>
    </location>
</feature>
<evidence type="ECO:0000256" key="5">
    <source>
        <dbReference type="SAM" id="Phobius"/>
    </source>
</evidence>
<feature type="transmembrane region" description="Helical" evidence="5">
    <location>
        <begin position="255"/>
        <end position="276"/>
    </location>
</feature>
<keyword evidence="2 5" id="KW-0812">Transmembrane</keyword>
<dbReference type="eggNOG" id="COG1275">
    <property type="taxonomic scope" value="Bacteria"/>
</dbReference>
<dbReference type="PANTHER" id="PTHR37955:SF1">
    <property type="entry name" value="DEP DOMAIN-CONTAINING PROTEIN"/>
    <property type="match status" value="1"/>
</dbReference>
<dbReference type="InterPro" id="IPR038665">
    <property type="entry name" value="Voltage-dep_anion_channel_sf"/>
</dbReference>
<name>F6DUL7_DESRL</name>
<evidence type="ECO:0000313" key="7">
    <source>
        <dbReference type="Proteomes" id="UP000009234"/>
    </source>
</evidence>
<sequence>MEKQWLRNFPVSLFVSVMGITGLSIAYQNYAHFFPLAQNIGMVLLTIAFLLFFSLLIVYISKILTHKHAVLAEFNHPVTANFFPVISISLLLLAIGSFDINQIFSRALWLVGSSLHLMLSLILMSRWITQKYDITNANPTWFIPIVGNILVPIVGVEFFDKEISWFFFSIGLFFWLVMFQIVFYRLVFHDQLVKKLVPTLAILMAPPAVGFCSYVKLTGSFDMFARIMLYLALFLVLLLLSLARQFFQLRFVVSWWAYTFPLCAVTIAFTIAANFLPSFFMVWVSTGLLVLSSVVVALVAAKTVGAIFSKQLYEE</sequence>
<keyword evidence="3 5" id="KW-1133">Transmembrane helix</keyword>
<feature type="transmembrane region" description="Helical" evidence="5">
    <location>
        <begin position="223"/>
        <end position="243"/>
    </location>
</feature>
<gene>
    <name evidence="6" type="ordered locus">Desru_0804</name>
</gene>
<reference evidence="7" key="1">
    <citation type="submission" date="2011-05" db="EMBL/GenBank/DDBJ databases">
        <title>Complete sequence of Desulfotomaculum ruminis DSM 2154.</title>
        <authorList>
            <person name="Lucas S."/>
            <person name="Copeland A."/>
            <person name="Lapidus A."/>
            <person name="Cheng J.-F."/>
            <person name="Goodwin L."/>
            <person name="Pitluck S."/>
            <person name="Lu M."/>
            <person name="Detter J.C."/>
            <person name="Han C."/>
            <person name="Tapia R."/>
            <person name="Land M."/>
            <person name="Hauser L."/>
            <person name="Kyrpides N."/>
            <person name="Ivanova N."/>
            <person name="Mikhailova N."/>
            <person name="Pagani I."/>
            <person name="Stams A.J.M."/>
            <person name="Plugge C.M."/>
            <person name="Muyzer G."/>
            <person name="Kuever J."/>
            <person name="Parshina S.N."/>
            <person name="Ivanova A.E."/>
            <person name="Nazina T.N."/>
            <person name="Brambilla E."/>
            <person name="Spring S."/>
            <person name="Klenk H.-P."/>
            <person name="Woyke T."/>
        </authorList>
    </citation>
    <scope>NUCLEOTIDE SEQUENCE [LARGE SCALE GENOMIC DNA]</scope>
    <source>
        <strain evidence="7">ATCC 23193 / DSM 2154 / NCIB 8452 / DL</strain>
    </source>
</reference>